<gene>
    <name evidence="1" type="ORF">H6P81_019613</name>
</gene>
<proteinExistence type="predicted"/>
<evidence type="ECO:0000313" key="2">
    <source>
        <dbReference type="Proteomes" id="UP000825729"/>
    </source>
</evidence>
<dbReference type="Proteomes" id="UP000825729">
    <property type="component" value="Unassembled WGS sequence"/>
</dbReference>
<evidence type="ECO:0000313" key="1">
    <source>
        <dbReference type="EMBL" id="KAG9439448.1"/>
    </source>
</evidence>
<accession>A0AAV7DSB7</accession>
<name>A0AAV7DSB7_ARIFI</name>
<comment type="caution">
    <text evidence="1">The sequence shown here is derived from an EMBL/GenBank/DDBJ whole genome shotgun (WGS) entry which is preliminary data.</text>
</comment>
<reference evidence="1 2" key="1">
    <citation type="submission" date="2021-07" db="EMBL/GenBank/DDBJ databases">
        <title>The Aristolochia fimbriata genome: insights into angiosperm evolution, floral development and chemical biosynthesis.</title>
        <authorList>
            <person name="Jiao Y."/>
        </authorList>
    </citation>
    <scope>NUCLEOTIDE SEQUENCE [LARGE SCALE GENOMIC DNA]</scope>
    <source>
        <strain evidence="1">IBCAS-2021</strain>
        <tissue evidence="1">Leaf</tissue>
    </source>
</reference>
<dbReference type="AlphaFoldDB" id="A0AAV7DSB7"/>
<keyword evidence="2" id="KW-1185">Reference proteome</keyword>
<protein>
    <submittedName>
        <fullName evidence="1">Uncharacterized protein</fullName>
    </submittedName>
</protein>
<organism evidence="1 2">
    <name type="scientific">Aristolochia fimbriata</name>
    <name type="common">White veined hardy Dutchman's pipe vine</name>
    <dbReference type="NCBI Taxonomy" id="158543"/>
    <lineage>
        <taxon>Eukaryota</taxon>
        <taxon>Viridiplantae</taxon>
        <taxon>Streptophyta</taxon>
        <taxon>Embryophyta</taxon>
        <taxon>Tracheophyta</taxon>
        <taxon>Spermatophyta</taxon>
        <taxon>Magnoliopsida</taxon>
        <taxon>Magnoliidae</taxon>
        <taxon>Piperales</taxon>
        <taxon>Aristolochiaceae</taxon>
        <taxon>Aristolochia</taxon>
    </lineage>
</organism>
<sequence>MHWVCNPLDPRIRSRPEHPGLVFLKAKSRGECAFITWFLKMQSGKGWGGSQKKRSVLDFI</sequence>
<dbReference type="EMBL" id="JAINDJ010000008">
    <property type="protein sequence ID" value="KAG9439448.1"/>
    <property type="molecule type" value="Genomic_DNA"/>
</dbReference>